<evidence type="ECO:0000256" key="8">
    <source>
        <dbReference type="ARBA" id="ARBA00022989"/>
    </source>
</evidence>
<dbReference type="InterPro" id="IPR004358">
    <property type="entry name" value="Sig_transdc_His_kin-like_C"/>
</dbReference>
<keyword evidence="7" id="KW-0418">Kinase</keyword>
<dbReference type="SMART" id="SM00387">
    <property type="entry name" value="HATPase_c"/>
    <property type="match status" value="1"/>
</dbReference>
<dbReference type="Pfam" id="PF08521">
    <property type="entry name" value="2CSK_N"/>
    <property type="match status" value="1"/>
</dbReference>
<dbReference type="AlphaFoldDB" id="I0HPY4"/>
<evidence type="ECO:0000256" key="9">
    <source>
        <dbReference type="ARBA" id="ARBA00023136"/>
    </source>
</evidence>
<dbReference type="PRINTS" id="PR00344">
    <property type="entry name" value="BCTRLSENSOR"/>
</dbReference>
<dbReference type="PANTHER" id="PTHR45436:SF5">
    <property type="entry name" value="SENSOR HISTIDINE KINASE TRCS"/>
    <property type="match status" value="1"/>
</dbReference>
<protein>
    <recommendedName>
        <fullName evidence="3">histidine kinase</fullName>
        <ecNumber evidence="3">2.7.13.3</ecNumber>
    </recommendedName>
</protein>
<dbReference type="Proteomes" id="UP000007883">
    <property type="component" value="Chromosome"/>
</dbReference>
<dbReference type="STRING" id="983917.RGE_17300"/>
<dbReference type="eggNOG" id="COG2205">
    <property type="taxonomic scope" value="Bacteria"/>
</dbReference>
<dbReference type="InterPro" id="IPR013727">
    <property type="entry name" value="2CSK_N"/>
</dbReference>
<dbReference type="Pfam" id="PF02518">
    <property type="entry name" value="HATPase_c"/>
    <property type="match status" value="1"/>
</dbReference>
<evidence type="ECO:0000259" key="11">
    <source>
        <dbReference type="PROSITE" id="PS50109"/>
    </source>
</evidence>
<keyword evidence="5 12" id="KW-0808">Transferase</keyword>
<dbReference type="InterPro" id="IPR050428">
    <property type="entry name" value="TCS_sensor_his_kinase"/>
</dbReference>
<comment type="catalytic activity">
    <reaction evidence="1">
        <text>ATP + protein L-histidine = ADP + protein N-phospho-L-histidine.</text>
        <dbReference type="EC" id="2.7.13.3"/>
    </reaction>
</comment>
<evidence type="ECO:0000256" key="2">
    <source>
        <dbReference type="ARBA" id="ARBA00004370"/>
    </source>
</evidence>
<keyword evidence="8 10" id="KW-1133">Transmembrane helix</keyword>
<dbReference type="Pfam" id="PF00512">
    <property type="entry name" value="HisKA"/>
    <property type="match status" value="1"/>
</dbReference>
<dbReference type="EC" id="2.7.13.3" evidence="3"/>
<evidence type="ECO:0000313" key="12">
    <source>
        <dbReference type="EMBL" id="BAL95071.1"/>
    </source>
</evidence>
<sequence length="461" mass="48984">MTRASARVLSRELLLRLMPPVLVLVALTAALGAYSAKQLADHVFDRWLFDASRSLAGQVHFDADGRPSLRLPAEAQAMLLFDDVDRTWFSVQADGRLLAGQPGLPTSGDDEVVRSPHGRAFGATVDGRPVRVAREDLLGPQGARVTVLVAETLGKRERASAWLRDMLWPMAALVLATGLAIVLAVRATVRPLEQIAARWRQQSSVSLDAIEAGDVPRELVPFATALNGLLGRLRGLLERERQFSSVAAHQLRTPLAGLQLGLARAREAGDLETVRAVLGELEQTTQRTARVVQQLLALGRLTPESDGVQPGPPVDLVALAQEVGAAQADAALARGLDLELDAPDTPVSVPGQADLLAEALANLLDNAIRYTPAGGRIVVRVQDAPPALGVDDSGPGIPEDEREAVQQRFVRGRGAAGDGSGLGLAIVRDVAALHGARLELGDGAWGGLRAELRFDARRPVP</sequence>
<dbReference type="Gene3D" id="3.30.565.10">
    <property type="entry name" value="Histidine kinase-like ATPase, C-terminal domain"/>
    <property type="match status" value="1"/>
</dbReference>
<organism evidence="12 13">
    <name type="scientific">Rubrivivax gelatinosus (strain NBRC 100245 / IL144)</name>
    <dbReference type="NCBI Taxonomy" id="983917"/>
    <lineage>
        <taxon>Bacteria</taxon>
        <taxon>Pseudomonadati</taxon>
        <taxon>Pseudomonadota</taxon>
        <taxon>Betaproteobacteria</taxon>
        <taxon>Burkholderiales</taxon>
        <taxon>Sphaerotilaceae</taxon>
        <taxon>Rubrivivax</taxon>
    </lineage>
</organism>
<keyword evidence="6 10" id="KW-0812">Transmembrane</keyword>
<dbReference type="CDD" id="cd00082">
    <property type="entry name" value="HisKA"/>
    <property type="match status" value="1"/>
</dbReference>
<dbReference type="EMBL" id="AP012320">
    <property type="protein sequence ID" value="BAL95071.1"/>
    <property type="molecule type" value="Genomic_DNA"/>
</dbReference>
<evidence type="ECO:0000256" key="5">
    <source>
        <dbReference type="ARBA" id="ARBA00022679"/>
    </source>
</evidence>
<dbReference type="PANTHER" id="PTHR45436">
    <property type="entry name" value="SENSOR HISTIDINE KINASE YKOH"/>
    <property type="match status" value="1"/>
</dbReference>
<evidence type="ECO:0000256" key="1">
    <source>
        <dbReference type="ARBA" id="ARBA00000085"/>
    </source>
</evidence>
<evidence type="ECO:0000256" key="7">
    <source>
        <dbReference type="ARBA" id="ARBA00022777"/>
    </source>
</evidence>
<accession>I0HPY4</accession>
<feature type="domain" description="Histidine kinase" evidence="11">
    <location>
        <begin position="246"/>
        <end position="458"/>
    </location>
</feature>
<gene>
    <name evidence="12" type="ordered locus">RGE_17300</name>
</gene>
<dbReference type="PROSITE" id="PS50109">
    <property type="entry name" value="HIS_KIN"/>
    <property type="match status" value="1"/>
</dbReference>
<dbReference type="InterPro" id="IPR003661">
    <property type="entry name" value="HisK_dim/P_dom"/>
</dbReference>
<comment type="subcellular location">
    <subcellularLocation>
        <location evidence="2">Membrane</location>
    </subcellularLocation>
</comment>
<proteinExistence type="predicted"/>
<name>I0HPY4_RUBGI</name>
<dbReference type="HOGENOM" id="CLU_000445_89_37_4"/>
<evidence type="ECO:0000256" key="4">
    <source>
        <dbReference type="ARBA" id="ARBA00022553"/>
    </source>
</evidence>
<reference evidence="12 13" key="1">
    <citation type="journal article" date="2012" name="J. Bacteriol.">
        <title>Complete genome sequence of phototrophic betaproteobacterium Rubrivivax gelatinosus IL144.</title>
        <authorList>
            <person name="Nagashima S."/>
            <person name="Kamimura A."/>
            <person name="Shimizu T."/>
            <person name="Nakamura-isaki S."/>
            <person name="Aono E."/>
            <person name="Sakamoto K."/>
            <person name="Ichikawa N."/>
            <person name="Nakazawa H."/>
            <person name="Sekine M."/>
            <person name="Yamazaki S."/>
            <person name="Fujita N."/>
            <person name="Shimada K."/>
            <person name="Hanada S."/>
            <person name="Nagashima K.V.P."/>
        </authorList>
    </citation>
    <scope>NUCLEOTIDE SEQUENCE [LARGE SCALE GENOMIC DNA]</scope>
    <source>
        <strain evidence="13">NBRC 100245 / IL144</strain>
    </source>
</reference>
<evidence type="ECO:0000313" key="13">
    <source>
        <dbReference type="Proteomes" id="UP000007883"/>
    </source>
</evidence>
<evidence type="ECO:0000256" key="10">
    <source>
        <dbReference type="SAM" id="Phobius"/>
    </source>
</evidence>
<evidence type="ECO:0000256" key="3">
    <source>
        <dbReference type="ARBA" id="ARBA00012438"/>
    </source>
</evidence>
<dbReference type="InterPro" id="IPR003594">
    <property type="entry name" value="HATPase_dom"/>
</dbReference>
<keyword evidence="9 10" id="KW-0472">Membrane</keyword>
<dbReference type="SMART" id="SM00388">
    <property type="entry name" value="HisKA"/>
    <property type="match status" value="1"/>
</dbReference>
<evidence type="ECO:0000256" key="6">
    <source>
        <dbReference type="ARBA" id="ARBA00022692"/>
    </source>
</evidence>
<dbReference type="InterPro" id="IPR036890">
    <property type="entry name" value="HATPase_C_sf"/>
</dbReference>
<feature type="transmembrane region" description="Helical" evidence="10">
    <location>
        <begin position="166"/>
        <end position="185"/>
    </location>
</feature>
<dbReference type="GO" id="GO:0016020">
    <property type="term" value="C:membrane"/>
    <property type="evidence" value="ECO:0007669"/>
    <property type="project" value="UniProtKB-SubCell"/>
</dbReference>
<dbReference type="SUPFAM" id="SSF47384">
    <property type="entry name" value="Homodimeric domain of signal transducing histidine kinase"/>
    <property type="match status" value="1"/>
</dbReference>
<dbReference type="Gene3D" id="1.10.287.130">
    <property type="match status" value="1"/>
</dbReference>
<dbReference type="InterPro" id="IPR005467">
    <property type="entry name" value="His_kinase_dom"/>
</dbReference>
<dbReference type="KEGG" id="rge:RGE_17300"/>
<dbReference type="SUPFAM" id="SSF55874">
    <property type="entry name" value="ATPase domain of HSP90 chaperone/DNA topoisomerase II/histidine kinase"/>
    <property type="match status" value="1"/>
</dbReference>
<dbReference type="RefSeq" id="WP_014427935.1">
    <property type="nucleotide sequence ID" value="NC_017075.1"/>
</dbReference>
<keyword evidence="13" id="KW-1185">Reference proteome</keyword>
<dbReference type="GO" id="GO:0000155">
    <property type="term" value="F:phosphorelay sensor kinase activity"/>
    <property type="evidence" value="ECO:0007669"/>
    <property type="project" value="InterPro"/>
</dbReference>
<dbReference type="PATRIC" id="fig|983917.3.peg.1694"/>
<keyword evidence="4" id="KW-0597">Phosphoprotein</keyword>
<dbReference type="InterPro" id="IPR036097">
    <property type="entry name" value="HisK_dim/P_sf"/>
</dbReference>